<evidence type="ECO:0000313" key="3">
    <source>
        <dbReference type="Proteomes" id="UP000349590"/>
    </source>
</evidence>
<reference evidence="2 4" key="1">
    <citation type="submission" date="2016-09" db="EMBL/GenBank/DDBJ databases">
        <title>Campylobacter genomics.</title>
        <authorList>
            <person name="Weis A.M."/>
            <person name="Weimer B.C."/>
            <person name="Gilpin B."/>
            <person name="Huang B.C."/>
            <person name="Kong N."/>
        </authorList>
    </citation>
    <scope>NUCLEOTIDE SEQUENCE [LARGE SCALE GENOMIC DNA]</scope>
    <source>
        <strain evidence="2 4">BCW_4735</strain>
    </source>
</reference>
<organism evidence="2 4">
    <name type="scientific">Campylobacter jejuni</name>
    <dbReference type="NCBI Taxonomy" id="197"/>
    <lineage>
        <taxon>Bacteria</taxon>
        <taxon>Pseudomonadati</taxon>
        <taxon>Campylobacterota</taxon>
        <taxon>Epsilonproteobacteria</taxon>
        <taxon>Campylobacterales</taxon>
        <taxon>Campylobacteraceae</taxon>
        <taxon>Campylobacter</taxon>
    </lineage>
</organism>
<evidence type="ECO:0000313" key="2">
    <source>
        <dbReference type="EMBL" id="OEY02600.1"/>
    </source>
</evidence>
<dbReference type="Pfam" id="PF21983">
    <property type="entry name" value="NikA-like"/>
    <property type="match status" value="1"/>
</dbReference>
<dbReference type="EMBL" id="AACCII010000015">
    <property type="protein sequence ID" value="EAJ9719710.1"/>
    <property type="molecule type" value="Genomic_DNA"/>
</dbReference>
<name>A0A2U0QMS2_CAMJU</name>
<sequence length="127" mass="14839">MKKTKQVNIRLTLEEYNLLTEKAQNHGLTLSRYLRDLSMNYPITCIIDQKVAHDVLNIAGDIGRLGGLFKHWLVRNEDNKANFSNKRSYEDIDEIVDQILDLQILLKEQAKRIIQNDNQKDSKQKTE</sequence>
<reference evidence="1 3" key="2">
    <citation type="submission" date="2019-04" db="EMBL/GenBank/DDBJ databases">
        <authorList>
            <consortium name="PulseNet: The National Subtyping Network for Foodborne Disease Surveillance"/>
            <person name="Tarr C.L."/>
            <person name="Trees E."/>
            <person name="Katz L.S."/>
            <person name="Carleton-Romer H.A."/>
            <person name="Stroika S."/>
            <person name="Kucerova Z."/>
            <person name="Roache K.F."/>
            <person name="Sabol A.L."/>
            <person name="Besser J."/>
            <person name="Gerner-Smidt P."/>
        </authorList>
    </citation>
    <scope>NUCLEOTIDE SEQUENCE [LARGE SCALE GENOMIC DNA]</scope>
    <source>
        <strain evidence="1 3">PNUSAC009041</strain>
    </source>
</reference>
<gene>
    <name evidence="2" type="ORF">A0K99_04495</name>
    <name evidence="1" type="ORF">E8P16_09800</name>
</gene>
<dbReference type="RefSeq" id="WP_002907867.1">
    <property type="nucleotide sequence ID" value="NZ_CAKJUE010000018.1"/>
</dbReference>
<accession>A0A2U0QMS2</accession>
<dbReference type="EMBL" id="MKBD01000010">
    <property type="protein sequence ID" value="OEY02600.1"/>
    <property type="molecule type" value="Genomic_DNA"/>
</dbReference>
<dbReference type="AlphaFoldDB" id="A0A2U0QMS2"/>
<dbReference type="Proteomes" id="UP000865592">
    <property type="component" value="Unassembled WGS sequence"/>
</dbReference>
<proteinExistence type="predicted"/>
<protein>
    <submittedName>
        <fullName evidence="2">DNA transfer protein</fullName>
    </submittedName>
</protein>
<comment type="caution">
    <text evidence="2">The sequence shown here is derived from an EMBL/GenBank/DDBJ whole genome shotgun (WGS) entry which is preliminary data.</text>
</comment>
<dbReference type="Proteomes" id="UP000349590">
    <property type="component" value="Unassembled WGS sequence"/>
</dbReference>
<evidence type="ECO:0000313" key="4">
    <source>
        <dbReference type="Proteomes" id="UP000865592"/>
    </source>
</evidence>
<evidence type="ECO:0000313" key="1">
    <source>
        <dbReference type="EMBL" id="EAJ9719710.1"/>
    </source>
</evidence>
<dbReference type="InterPro" id="IPR053842">
    <property type="entry name" value="NikA-like"/>
</dbReference>